<dbReference type="AlphaFoldDB" id="A0AAD7GRI1"/>
<protein>
    <submittedName>
        <fullName evidence="2">Uncharacterized protein</fullName>
    </submittedName>
</protein>
<feature type="region of interest" description="Disordered" evidence="1">
    <location>
        <begin position="303"/>
        <end position="329"/>
    </location>
</feature>
<feature type="region of interest" description="Disordered" evidence="1">
    <location>
        <begin position="145"/>
        <end position="194"/>
    </location>
</feature>
<feature type="region of interest" description="Disordered" evidence="1">
    <location>
        <begin position="345"/>
        <end position="385"/>
    </location>
</feature>
<organism evidence="2 3">
    <name type="scientific">Mycena rosella</name>
    <name type="common">Pink bonnet</name>
    <name type="synonym">Agaricus rosellus</name>
    <dbReference type="NCBI Taxonomy" id="1033263"/>
    <lineage>
        <taxon>Eukaryota</taxon>
        <taxon>Fungi</taxon>
        <taxon>Dikarya</taxon>
        <taxon>Basidiomycota</taxon>
        <taxon>Agaricomycotina</taxon>
        <taxon>Agaricomycetes</taxon>
        <taxon>Agaricomycetidae</taxon>
        <taxon>Agaricales</taxon>
        <taxon>Marasmiineae</taxon>
        <taxon>Mycenaceae</taxon>
        <taxon>Mycena</taxon>
    </lineage>
</organism>
<evidence type="ECO:0000313" key="3">
    <source>
        <dbReference type="Proteomes" id="UP001221757"/>
    </source>
</evidence>
<evidence type="ECO:0000256" key="1">
    <source>
        <dbReference type="SAM" id="MobiDB-lite"/>
    </source>
</evidence>
<dbReference type="Proteomes" id="UP001221757">
    <property type="component" value="Unassembled WGS sequence"/>
</dbReference>
<name>A0AAD7GRI1_MYCRO</name>
<gene>
    <name evidence="2" type="ORF">B0H17DRAFT_1127284</name>
</gene>
<keyword evidence="3" id="KW-1185">Reference proteome</keyword>
<comment type="caution">
    <text evidence="2">The sequence shown here is derived from an EMBL/GenBank/DDBJ whole genome shotgun (WGS) entry which is preliminary data.</text>
</comment>
<evidence type="ECO:0000313" key="2">
    <source>
        <dbReference type="EMBL" id="KAJ7703673.1"/>
    </source>
</evidence>
<accession>A0AAD7GRI1</accession>
<proteinExistence type="predicted"/>
<dbReference type="EMBL" id="JARKIE010000012">
    <property type="protein sequence ID" value="KAJ7703673.1"/>
    <property type="molecule type" value="Genomic_DNA"/>
</dbReference>
<feature type="compositionally biased region" description="Basic and acidic residues" evidence="1">
    <location>
        <begin position="303"/>
        <end position="317"/>
    </location>
</feature>
<sequence>MVLGPDCGETSNIHGRKGTHYYLLRRRHKGFHLRTYFDPPHAAQSQASFPIEITRPEISVSQCVAPHSVDLLCAPYDKPTPGTLTPSPPDARARGAATILCSTSGDLRRATAHVGPWCGGGVGVVVGFTRGWRMPRVSRIPRARASGTAYRRVGQRARPDGEARGRRRGTQEQGIWAGCASAAGPAGGRTGKSYSASTVTLESAALARPGVRREQCPWSAVLWAISNGTKKGAAAHLCGLVRVRATAVNARELPEGCVRWAGDEPRAVKRVQAGHVRGIRVPTPSVGLGLVVEREARCTTRERGVELEREHGLEFERSSSTASECQHLPSSRGVGGAFLQEALFSGYDNPGPERRAGGGGGCGGTTSSPRVSTGGGQRENETDPTVFAGALGFGM</sequence>
<reference evidence="2" key="1">
    <citation type="submission" date="2023-03" db="EMBL/GenBank/DDBJ databases">
        <title>Massive genome expansion in bonnet fungi (Mycena s.s.) driven by repeated elements and novel gene families across ecological guilds.</title>
        <authorList>
            <consortium name="Lawrence Berkeley National Laboratory"/>
            <person name="Harder C.B."/>
            <person name="Miyauchi S."/>
            <person name="Viragh M."/>
            <person name="Kuo A."/>
            <person name="Thoen E."/>
            <person name="Andreopoulos B."/>
            <person name="Lu D."/>
            <person name="Skrede I."/>
            <person name="Drula E."/>
            <person name="Henrissat B."/>
            <person name="Morin E."/>
            <person name="Kohler A."/>
            <person name="Barry K."/>
            <person name="LaButti K."/>
            <person name="Morin E."/>
            <person name="Salamov A."/>
            <person name="Lipzen A."/>
            <person name="Mereny Z."/>
            <person name="Hegedus B."/>
            <person name="Baldrian P."/>
            <person name="Stursova M."/>
            <person name="Weitz H."/>
            <person name="Taylor A."/>
            <person name="Grigoriev I.V."/>
            <person name="Nagy L.G."/>
            <person name="Martin F."/>
            <person name="Kauserud H."/>
        </authorList>
    </citation>
    <scope>NUCLEOTIDE SEQUENCE</scope>
    <source>
        <strain evidence="2">CBHHK067</strain>
    </source>
</reference>